<feature type="signal peptide" evidence="1">
    <location>
        <begin position="1"/>
        <end position="23"/>
    </location>
</feature>
<keyword evidence="1" id="KW-0732">Signal</keyword>
<name>A0A1A9ZG51_GLOPL</name>
<protein>
    <recommendedName>
        <fullName evidence="4">Peptidase M12A domain-containing protein</fullName>
    </recommendedName>
</protein>
<evidence type="ECO:0000256" key="1">
    <source>
        <dbReference type="SAM" id="SignalP"/>
    </source>
</evidence>
<feature type="chain" id="PRO_5008402893" description="Peptidase M12A domain-containing protein" evidence="1">
    <location>
        <begin position="24"/>
        <end position="306"/>
    </location>
</feature>
<dbReference type="AlphaFoldDB" id="A0A1A9ZG51"/>
<accession>A0A1A9ZG51</accession>
<evidence type="ECO:0000313" key="2">
    <source>
        <dbReference type="EnsemblMetazoa" id="GPAI013549-PA"/>
    </source>
</evidence>
<proteinExistence type="predicted"/>
<sequence length="306" mass="34816">MELKILNSLSLLFILYVLSIVNGNYYDDDDEVSSEGCKEATDRMRSNHESLNVCDIALRKLVVLKDAFDNVFDNVTQNYFNGGMDGSHGQRTKQKLPPPLFWFLQEIIKSAFEKTISDFSESTTPSIPPRLSTSSDVEYLEENENLKGIPLAGMKVQHGKIQPIPVITYHISDAYTNFNKQRILKLFSVVEMVTCIKFSPSVHYEKANLLVTPHDNMKCESKMLMNATLLMNLGHSDCFTGKVLMRVLLDGLGVERDNNFQIWNPLADKQIITEEECLFLNAKYGCLIGSNTTKFIRHCRALQNYH</sequence>
<dbReference type="EnsemblMetazoa" id="GPAI013549-RA">
    <property type="protein sequence ID" value="GPAI013549-PA"/>
    <property type="gene ID" value="GPAI013549"/>
</dbReference>
<organism evidence="2 3">
    <name type="scientific">Glossina pallidipes</name>
    <name type="common">Tsetse fly</name>
    <dbReference type="NCBI Taxonomy" id="7398"/>
    <lineage>
        <taxon>Eukaryota</taxon>
        <taxon>Metazoa</taxon>
        <taxon>Ecdysozoa</taxon>
        <taxon>Arthropoda</taxon>
        <taxon>Hexapoda</taxon>
        <taxon>Insecta</taxon>
        <taxon>Pterygota</taxon>
        <taxon>Neoptera</taxon>
        <taxon>Endopterygota</taxon>
        <taxon>Diptera</taxon>
        <taxon>Brachycera</taxon>
        <taxon>Muscomorpha</taxon>
        <taxon>Hippoboscoidea</taxon>
        <taxon>Glossinidae</taxon>
        <taxon>Glossina</taxon>
    </lineage>
</organism>
<dbReference type="Gene3D" id="3.40.390.10">
    <property type="entry name" value="Collagenase (Catalytic Domain)"/>
    <property type="match status" value="1"/>
</dbReference>
<dbReference type="VEuPathDB" id="VectorBase:GPAI013549"/>
<dbReference type="GO" id="GO:0008237">
    <property type="term" value="F:metallopeptidase activity"/>
    <property type="evidence" value="ECO:0007669"/>
    <property type="project" value="InterPro"/>
</dbReference>
<evidence type="ECO:0000313" key="3">
    <source>
        <dbReference type="Proteomes" id="UP000092445"/>
    </source>
</evidence>
<reference evidence="3" key="1">
    <citation type="submission" date="2014-03" db="EMBL/GenBank/DDBJ databases">
        <authorList>
            <person name="Aksoy S."/>
            <person name="Warren W."/>
            <person name="Wilson R.K."/>
        </authorList>
    </citation>
    <scope>NUCLEOTIDE SEQUENCE [LARGE SCALE GENOMIC DNA]</scope>
    <source>
        <strain evidence="3">IAEA</strain>
    </source>
</reference>
<dbReference type="InterPro" id="IPR024079">
    <property type="entry name" value="MetalloPept_cat_dom_sf"/>
</dbReference>
<evidence type="ECO:0008006" key="4">
    <source>
        <dbReference type="Google" id="ProtNLM"/>
    </source>
</evidence>
<reference evidence="2" key="2">
    <citation type="submission" date="2020-05" db="UniProtKB">
        <authorList>
            <consortium name="EnsemblMetazoa"/>
        </authorList>
    </citation>
    <scope>IDENTIFICATION</scope>
    <source>
        <strain evidence="2">IAEA</strain>
    </source>
</reference>
<keyword evidence="3" id="KW-1185">Reference proteome</keyword>
<dbReference type="Proteomes" id="UP000092445">
    <property type="component" value="Unassembled WGS sequence"/>
</dbReference>